<dbReference type="Pfam" id="PF07332">
    <property type="entry name" value="Phage_holin_3_6"/>
    <property type="match status" value="1"/>
</dbReference>
<keyword evidence="1" id="KW-0472">Membrane</keyword>
<name>A0ABU2BW03_9ACTN</name>
<organism evidence="2 3">
    <name type="scientific">Nocardioides marmoribigeumensis</name>
    <dbReference type="NCBI Taxonomy" id="433649"/>
    <lineage>
        <taxon>Bacteria</taxon>
        <taxon>Bacillati</taxon>
        <taxon>Actinomycetota</taxon>
        <taxon>Actinomycetes</taxon>
        <taxon>Propionibacteriales</taxon>
        <taxon>Nocardioidaceae</taxon>
        <taxon>Nocardioides</taxon>
    </lineage>
</organism>
<dbReference type="EMBL" id="JAVDYG010000001">
    <property type="protein sequence ID" value="MDR7362813.1"/>
    <property type="molecule type" value="Genomic_DNA"/>
</dbReference>
<keyword evidence="1" id="KW-0812">Transmembrane</keyword>
<feature type="transmembrane region" description="Helical" evidence="1">
    <location>
        <begin position="59"/>
        <end position="84"/>
    </location>
</feature>
<dbReference type="RefSeq" id="WP_310302289.1">
    <property type="nucleotide sequence ID" value="NZ_BAAAPS010000013.1"/>
</dbReference>
<accession>A0ABU2BW03</accession>
<evidence type="ECO:0000313" key="2">
    <source>
        <dbReference type="EMBL" id="MDR7362813.1"/>
    </source>
</evidence>
<comment type="caution">
    <text evidence="2">The sequence shown here is derived from an EMBL/GenBank/DDBJ whole genome shotgun (WGS) entry which is preliminary data.</text>
</comment>
<dbReference type="InterPro" id="IPR009937">
    <property type="entry name" value="Phage_holin_3_6"/>
</dbReference>
<keyword evidence="1" id="KW-1133">Transmembrane helix</keyword>
<protein>
    <recommendedName>
        <fullName evidence="4">Phage holin family protein</fullName>
    </recommendedName>
</protein>
<sequence>MSEHAPARRPAAEVDTEVEPSIGQLITSAQKDLSSLVKQEIALLKSEVKVSVRLGGLSIALFAAAGFVALLAVILLSFFFVYLVHLTGLGLVWSYGIVVLVYLLVAGLLGFVGYKRITKVRPPERSIHQAQETKDTLLRKK</sequence>
<evidence type="ECO:0008006" key="4">
    <source>
        <dbReference type="Google" id="ProtNLM"/>
    </source>
</evidence>
<dbReference type="Proteomes" id="UP001183648">
    <property type="component" value="Unassembled WGS sequence"/>
</dbReference>
<evidence type="ECO:0000313" key="3">
    <source>
        <dbReference type="Proteomes" id="UP001183648"/>
    </source>
</evidence>
<proteinExistence type="predicted"/>
<evidence type="ECO:0000256" key="1">
    <source>
        <dbReference type="SAM" id="Phobius"/>
    </source>
</evidence>
<feature type="transmembrane region" description="Helical" evidence="1">
    <location>
        <begin position="90"/>
        <end position="112"/>
    </location>
</feature>
<gene>
    <name evidence="2" type="ORF">J2S63_002366</name>
</gene>
<reference evidence="2 3" key="1">
    <citation type="submission" date="2023-07" db="EMBL/GenBank/DDBJ databases">
        <title>Sequencing the genomes of 1000 actinobacteria strains.</title>
        <authorList>
            <person name="Klenk H.-P."/>
        </authorList>
    </citation>
    <scope>NUCLEOTIDE SEQUENCE [LARGE SCALE GENOMIC DNA]</scope>
    <source>
        <strain evidence="2 3">DSM 19426</strain>
    </source>
</reference>
<keyword evidence="3" id="KW-1185">Reference proteome</keyword>